<keyword evidence="1" id="KW-1133">Transmembrane helix</keyword>
<evidence type="ECO:0000256" key="1">
    <source>
        <dbReference type="SAM" id="Phobius"/>
    </source>
</evidence>
<keyword evidence="3" id="KW-1185">Reference proteome</keyword>
<reference evidence="3" key="1">
    <citation type="journal article" date="2020" name="BMC Genomics">
        <title>Correction to: Identification and distribution of gene clusters required for synthesis of sphingolipid metabolism inhibitors in diverse species of the filamentous fungus Fusarium.</title>
        <authorList>
            <person name="Kim H.S."/>
            <person name="Lohmar J.M."/>
            <person name="Busman M."/>
            <person name="Brown D.W."/>
            <person name="Naumann T.A."/>
            <person name="Divon H.H."/>
            <person name="Lysoe E."/>
            <person name="Uhlig S."/>
            <person name="Proctor R.H."/>
        </authorList>
    </citation>
    <scope>NUCLEOTIDE SEQUENCE [LARGE SCALE GENOMIC DNA]</scope>
    <source>
        <strain evidence="3">NRRL 25331</strain>
    </source>
</reference>
<dbReference type="AlphaFoldDB" id="A0A8H5U6M4"/>
<keyword evidence="1" id="KW-0472">Membrane</keyword>
<organism evidence="2 3">
    <name type="scientific">Fusarium circinatum</name>
    <name type="common">Pitch canker fungus</name>
    <name type="synonym">Gibberella circinata</name>
    <dbReference type="NCBI Taxonomy" id="48490"/>
    <lineage>
        <taxon>Eukaryota</taxon>
        <taxon>Fungi</taxon>
        <taxon>Dikarya</taxon>
        <taxon>Ascomycota</taxon>
        <taxon>Pezizomycotina</taxon>
        <taxon>Sordariomycetes</taxon>
        <taxon>Hypocreomycetidae</taxon>
        <taxon>Hypocreales</taxon>
        <taxon>Nectriaceae</taxon>
        <taxon>Fusarium</taxon>
        <taxon>Fusarium fujikuroi species complex</taxon>
    </lineage>
</organism>
<accession>A0A8H5U6M4</accession>
<proteinExistence type="predicted"/>
<sequence>MDSSMSPFSTNGNDSSAKYIADKAGSRNEAVIIGGVMIGSVFFVAIVGVACMFFRERPRKIKDQLAATKTVSASDCSRSFQDARLILDWLMSCHKPSLTSAASNHTSSPTYLNPMQASSQLRLRLRMRSHSVTGLLEPRCQKAISPLSLVFLLEFSNETDPRPVHDPRWAATVHTSRGEAI</sequence>
<evidence type="ECO:0000313" key="3">
    <source>
        <dbReference type="Proteomes" id="UP000572754"/>
    </source>
</evidence>
<dbReference type="Proteomes" id="UP000572754">
    <property type="component" value="Unassembled WGS sequence"/>
</dbReference>
<gene>
    <name evidence="2" type="ORF">FCIRC_5244</name>
</gene>
<keyword evidence="1" id="KW-0812">Transmembrane</keyword>
<reference evidence="2 3" key="2">
    <citation type="submission" date="2020-05" db="EMBL/GenBank/DDBJ databases">
        <title>Identification and distribution of gene clusters putatively required for synthesis of sphingolipid metabolism inhibitors in phylogenetically diverse species of the filamentous fungus Fusarium.</title>
        <authorList>
            <person name="Kim H.-S."/>
            <person name="Busman M."/>
            <person name="Brown D.W."/>
            <person name="Divon H."/>
            <person name="Uhlig S."/>
            <person name="Proctor R.H."/>
        </authorList>
    </citation>
    <scope>NUCLEOTIDE SEQUENCE [LARGE SCALE GENOMIC DNA]</scope>
    <source>
        <strain evidence="2 3">NRRL 25331</strain>
    </source>
</reference>
<protein>
    <submittedName>
        <fullName evidence="2">Uncharacterized protein</fullName>
    </submittedName>
</protein>
<feature type="transmembrane region" description="Helical" evidence="1">
    <location>
        <begin position="31"/>
        <end position="54"/>
    </location>
</feature>
<evidence type="ECO:0000313" key="2">
    <source>
        <dbReference type="EMBL" id="KAF5681943.1"/>
    </source>
</evidence>
<name>A0A8H5U6M4_FUSCI</name>
<dbReference type="EMBL" id="JAAQPE010000173">
    <property type="protein sequence ID" value="KAF5681943.1"/>
    <property type="molecule type" value="Genomic_DNA"/>
</dbReference>
<comment type="caution">
    <text evidence="2">The sequence shown here is derived from an EMBL/GenBank/DDBJ whole genome shotgun (WGS) entry which is preliminary data.</text>
</comment>